<dbReference type="HOGENOM" id="CLU_220909_0_0_9"/>
<keyword evidence="2" id="KW-1185">Reference proteome</keyword>
<name>W6RYD8_9CLOT</name>
<organism evidence="1 2">
    <name type="scientific">Clostridium bornimense</name>
    <dbReference type="NCBI Taxonomy" id="1216932"/>
    <lineage>
        <taxon>Bacteria</taxon>
        <taxon>Bacillati</taxon>
        <taxon>Bacillota</taxon>
        <taxon>Clostridia</taxon>
        <taxon>Eubacteriales</taxon>
        <taxon>Clostridiaceae</taxon>
        <taxon>Clostridium</taxon>
    </lineage>
</organism>
<evidence type="ECO:0000313" key="1">
    <source>
        <dbReference type="EMBL" id="CDM69676.1"/>
    </source>
</evidence>
<gene>
    <name evidence="1" type="ORF">CM240_2552</name>
</gene>
<dbReference type="KEGG" id="clt:CM240_2552"/>
<protein>
    <submittedName>
        <fullName evidence="1">Uncharacterized protein</fullName>
    </submittedName>
</protein>
<dbReference type="AlphaFoldDB" id="W6RYD8"/>
<accession>W6RYD8</accession>
<dbReference type="EMBL" id="HG917868">
    <property type="protein sequence ID" value="CDM69676.1"/>
    <property type="molecule type" value="Genomic_DNA"/>
</dbReference>
<dbReference type="STRING" id="1216932.CM240_2552"/>
<reference evidence="1 2" key="1">
    <citation type="submission" date="2013-11" db="EMBL/GenBank/DDBJ databases">
        <title>Complete genome sequence of Clostridum sp. M2/40.</title>
        <authorList>
            <person name="Wibberg D."/>
            <person name="Puehler A."/>
            <person name="Schlueter A."/>
        </authorList>
    </citation>
    <scope>NUCLEOTIDE SEQUENCE [LARGE SCALE GENOMIC DNA]</scope>
    <source>
        <strain evidence="2">M2/40</strain>
    </source>
</reference>
<sequence>MDIKLLKKYMNVCKEYGFEPSFEDLNKFKTIAM</sequence>
<proteinExistence type="predicted"/>
<evidence type="ECO:0000313" key="2">
    <source>
        <dbReference type="Proteomes" id="UP000019426"/>
    </source>
</evidence>
<dbReference type="Proteomes" id="UP000019426">
    <property type="component" value="Chromosome M2/40_rep1"/>
</dbReference>